<organism evidence="1 2">
    <name type="scientific">Pedobacter jejuensis</name>
    <dbReference type="NCBI Taxonomy" id="1268550"/>
    <lineage>
        <taxon>Bacteria</taxon>
        <taxon>Pseudomonadati</taxon>
        <taxon>Bacteroidota</taxon>
        <taxon>Sphingobacteriia</taxon>
        <taxon>Sphingobacteriales</taxon>
        <taxon>Sphingobacteriaceae</taxon>
        <taxon>Pedobacter</taxon>
    </lineage>
</organism>
<keyword evidence="2" id="KW-1185">Reference proteome</keyword>
<evidence type="ECO:0000313" key="1">
    <source>
        <dbReference type="EMBL" id="RNL54145.1"/>
    </source>
</evidence>
<dbReference type="OrthoDB" id="773345at2"/>
<sequence>MKKNKSKSKKQSASKKIRKEIEAKLTSAFNEVVGNYGKSKKADKVIERFAKQLSKKINISTKEDSIAPFIKEEVIVAKSEKALPVKPIAKKAKPAVTELSE</sequence>
<name>A0A3N0BXT7_9SPHI</name>
<comment type="caution">
    <text evidence="1">The sequence shown here is derived from an EMBL/GenBank/DDBJ whole genome shotgun (WGS) entry which is preliminary data.</text>
</comment>
<gene>
    <name evidence="1" type="ORF">D7004_08605</name>
</gene>
<proteinExistence type="predicted"/>
<accession>A0A3N0BXT7</accession>
<dbReference type="Proteomes" id="UP000274046">
    <property type="component" value="Unassembled WGS sequence"/>
</dbReference>
<dbReference type="EMBL" id="RBEE01000012">
    <property type="protein sequence ID" value="RNL54145.1"/>
    <property type="molecule type" value="Genomic_DNA"/>
</dbReference>
<evidence type="ECO:0000313" key="2">
    <source>
        <dbReference type="Proteomes" id="UP000274046"/>
    </source>
</evidence>
<dbReference type="RefSeq" id="WP_123205465.1">
    <property type="nucleotide sequence ID" value="NZ_RBEE01000012.1"/>
</dbReference>
<protein>
    <submittedName>
        <fullName evidence="1">Uncharacterized protein</fullName>
    </submittedName>
</protein>
<dbReference type="AlphaFoldDB" id="A0A3N0BXT7"/>
<reference evidence="1 2" key="1">
    <citation type="submission" date="2018-10" db="EMBL/GenBank/DDBJ databases">
        <title>Genome sequencing of Pedobacter jejuensis TNB23.</title>
        <authorList>
            <person name="Cho Y.-J."/>
            <person name="Cho A."/>
            <person name="Kim O.-S."/>
        </authorList>
    </citation>
    <scope>NUCLEOTIDE SEQUENCE [LARGE SCALE GENOMIC DNA]</scope>
    <source>
        <strain evidence="1 2">TNB23</strain>
    </source>
</reference>